<dbReference type="PANTHER" id="PTHR43674:SF2">
    <property type="entry name" value="BETA-UREIDOPROPIONASE"/>
    <property type="match status" value="1"/>
</dbReference>
<dbReference type="Pfam" id="PF00795">
    <property type="entry name" value="CN_hydrolase"/>
    <property type="match status" value="1"/>
</dbReference>
<dbReference type="InterPro" id="IPR036526">
    <property type="entry name" value="C-N_Hydrolase_sf"/>
</dbReference>
<dbReference type="InterPro" id="IPR050345">
    <property type="entry name" value="Aliph_Amidase/BUP"/>
</dbReference>
<dbReference type="STRING" id="188477.A0A3S1AUX4"/>
<dbReference type="InterPro" id="IPR003010">
    <property type="entry name" value="C-N_Hydrolase"/>
</dbReference>
<name>A0A3S1AUX4_ELYCH</name>
<dbReference type="OrthoDB" id="10250282at2759"/>
<protein>
    <recommendedName>
        <fullName evidence="2">CN hydrolase domain-containing protein</fullName>
    </recommendedName>
</protein>
<sequence>LAIYQGQGHVGSKNAVERNLNVLENAVIKAKNMGAHLISFSELYLTGYTVYKEDIPALAETVDGPSMLRISKIAKDNEIAILCPYPEKDGDKYYDSMALFDKDGSLLSNYRKAHLWGTEEKKKWISGYLDPKEGNAFDVIKVNDFPIGLLNCYEAEFPELTRILALKGAKLVVIPTA</sequence>
<proteinExistence type="predicted"/>
<comment type="caution">
    <text evidence="3">The sequence shown here is derived from an EMBL/GenBank/DDBJ whole genome shotgun (WGS) entry which is preliminary data.</text>
</comment>
<evidence type="ECO:0000313" key="3">
    <source>
        <dbReference type="EMBL" id="RUS68950.1"/>
    </source>
</evidence>
<dbReference type="GO" id="GO:0033388">
    <property type="term" value="P:putrescine biosynthetic process from arginine"/>
    <property type="evidence" value="ECO:0007669"/>
    <property type="project" value="TreeGrafter"/>
</dbReference>
<dbReference type="SUPFAM" id="SSF56317">
    <property type="entry name" value="Carbon-nitrogen hydrolase"/>
    <property type="match status" value="1"/>
</dbReference>
<evidence type="ECO:0000313" key="4">
    <source>
        <dbReference type="Proteomes" id="UP000271974"/>
    </source>
</evidence>
<feature type="non-terminal residue" evidence="3">
    <location>
        <position position="177"/>
    </location>
</feature>
<feature type="domain" description="CN hydrolase" evidence="2">
    <location>
        <begin position="1"/>
        <end position="177"/>
    </location>
</feature>
<gene>
    <name evidence="3" type="ORF">EGW08_023291</name>
</gene>
<keyword evidence="4" id="KW-1185">Reference proteome</keyword>
<organism evidence="3 4">
    <name type="scientific">Elysia chlorotica</name>
    <name type="common">Eastern emerald elysia</name>
    <name type="synonym">Sea slug</name>
    <dbReference type="NCBI Taxonomy" id="188477"/>
    <lineage>
        <taxon>Eukaryota</taxon>
        <taxon>Metazoa</taxon>
        <taxon>Spiralia</taxon>
        <taxon>Lophotrochozoa</taxon>
        <taxon>Mollusca</taxon>
        <taxon>Gastropoda</taxon>
        <taxon>Heterobranchia</taxon>
        <taxon>Euthyneura</taxon>
        <taxon>Panpulmonata</taxon>
        <taxon>Sacoglossa</taxon>
        <taxon>Placobranchoidea</taxon>
        <taxon>Plakobranchidae</taxon>
        <taxon>Elysia</taxon>
    </lineage>
</organism>
<dbReference type="Gene3D" id="3.60.110.10">
    <property type="entry name" value="Carbon-nitrogen hydrolase"/>
    <property type="match status" value="1"/>
</dbReference>
<evidence type="ECO:0000259" key="2">
    <source>
        <dbReference type="PROSITE" id="PS50263"/>
    </source>
</evidence>
<accession>A0A3S1AUX4</accession>
<dbReference type="GO" id="GO:0050126">
    <property type="term" value="F:N-carbamoylputrescine amidase activity"/>
    <property type="evidence" value="ECO:0007669"/>
    <property type="project" value="TreeGrafter"/>
</dbReference>
<reference evidence="3 4" key="1">
    <citation type="submission" date="2019-01" db="EMBL/GenBank/DDBJ databases">
        <title>A draft genome assembly of the solar-powered sea slug Elysia chlorotica.</title>
        <authorList>
            <person name="Cai H."/>
            <person name="Li Q."/>
            <person name="Fang X."/>
            <person name="Li J."/>
            <person name="Curtis N.E."/>
            <person name="Altenburger A."/>
            <person name="Shibata T."/>
            <person name="Feng M."/>
            <person name="Maeda T."/>
            <person name="Schwartz J.A."/>
            <person name="Shigenobu S."/>
            <person name="Lundholm N."/>
            <person name="Nishiyama T."/>
            <person name="Yang H."/>
            <person name="Hasebe M."/>
            <person name="Li S."/>
            <person name="Pierce S.K."/>
            <person name="Wang J."/>
        </authorList>
    </citation>
    <scope>NUCLEOTIDE SEQUENCE [LARGE SCALE GENOMIC DNA]</scope>
    <source>
        <strain evidence="3">EC2010</strain>
        <tissue evidence="3">Whole organism of an adult</tissue>
    </source>
</reference>
<dbReference type="AlphaFoldDB" id="A0A3S1AUX4"/>
<dbReference type="PROSITE" id="PS50263">
    <property type="entry name" value="CN_HYDROLASE"/>
    <property type="match status" value="1"/>
</dbReference>
<keyword evidence="1" id="KW-0378">Hydrolase</keyword>
<evidence type="ECO:0000256" key="1">
    <source>
        <dbReference type="ARBA" id="ARBA00022801"/>
    </source>
</evidence>
<dbReference type="EMBL" id="RQTK01001910">
    <property type="protein sequence ID" value="RUS68950.1"/>
    <property type="molecule type" value="Genomic_DNA"/>
</dbReference>
<dbReference type="PANTHER" id="PTHR43674">
    <property type="entry name" value="NITRILASE C965.09-RELATED"/>
    <property type="match status" value="1"/>
</dbReference>
<dbReference type="Proteomes" id="UP000271974">
    <property type="component" value="Unassembled WGS sequence"/>
</dbReference>
<feature type="non-terminal residue" evidence="3">
    <location>
        <position position="1"/>
    </location>
</feature>